<dbReference type="GO" id="GO:0015297">
    <property type="term" value="F:antiporter activity"/>
    <property type="evidence" value="ECO:0007669"/>
    <property type="project" value="InterPro"/>
</dbReference>
<feature type="transmembrane region" description="Helical" evidence="7">
    <location>
        <begin position="115"/>
        <end position="136"/>
    </location>
</feature>
<evidence type="ECO:0000256" key="6">
    <source>
        <dbReference type="ARBA" id="ARBA00023136"/>
    </source>
</evidence>
<feature type="transmembrane region" description="Helical" evidence="7">
    <location>
        <begin position="404"/>
        <end position="424"/>
    </location>
</feature>
<evidence type="ECO:0000256" key="1">
    <source>
        <dbReference type="ARBA" id="ARBA00004651"/>
    </source>
</evidence>
<accession>C0C142</accession>
<dbReference type="InterPro" id="IPR048279">
    <property type="entry name" value="MdtK-like"/>
</dbReference>
<reference evidence="8" key="1">
    <citation type="submission" date="2009-02" db="EMBL/GenBank/DDBJ databases">
        <authorList>
            <person name="Fulton L."/>
            <person name="Clifton S."/>
            <person name="Fulton B."/>
            <person name="Xu J."/>
            <person name="Minx P."/>
            <person name="Pepin K.H."/>
            <person name="Johnson M."/>
            <person name="Bhonagiri V."/>
            <person name="Nash W.E."/>
            <person name="Mardis E.R."/>
            <person name="Wilson R.K."/>
        </authorList>
    </citation>
    <scope>NUCLEOTIDE SEQUENCE [LARGE SCALE GENOMIC DNA]</scope>
    <source>
        <strain evidence="8">DSM 15053</strain>
    </source>
</reference>
<dbReference type="EMBL" id="ABYI02000022">
    <property type="protein sequence ID" value="EEG73856.1"/>
    <property type="molecule type" value="Genomic_DNA"/>
</dbReference>
<feature type="transmembrane region" description="Helical" evidence="7">
    <location>
        <begin position="181"/>
        <end position="205"/>
    </location>
</feature>
<reference evidence="8" key="2">
    <citation type="submission" date="2013-06" db="EMBL/GenBank/DDBJ databases">
        <title>Draft genome sequence of Clostridium hylemonae (DSM 15053).</title>
        <authorList>
            <person name="Sudarsanam P."/>
            <person name="Ley R."/>
            <person name="Guruge J."/>
            <person name="Turnbaugh P.J."/>
            <person name="Mahowald M."/>
            <person name="Liep D."/>
            <person name="Gordon J."/>
        </authorList>
    </citation>
    <scope>NUCLEOTIDE SEQUENCE</scope>
    <source>
        <strain evidence="8">DSM 15053</strain>
    </source>
</reference>
<proteinExistence type="predicted"/>
<keyword evidence="4 7" id="KW-0812">Transmembrane</keyword>
<dbReference type="GO" id="GO:0042910">
    <property type="term" value="F:xenobiotic transmembrane transporter activity"/>
    <property type="evidence" value="ECO:0007669"/>
    <property type="project" value="InterPro"/>
</dbReference>
<keyword evidence="6 7" id="KW-0472">Membrane</keyword>
<keyword evidence="9" id="KW-1185">Reference proteome</keyword>
<feature type="transmembrane region" description="Helical" evidence="7">
    <location>
        <begin position="211"/>
        <end position="231"/>
    </location>
</feature>
<protein>
    <submittedName>
        <fullName evidence="8">MATE efflux family protein</fullName>
    </submittedName>
</protein>
<feature type="transmembrane region" description="Helical" evidence="7">
    <location>
        <begin position="335"/>
        <end position="354"/>
    </location>
</feature>
<dbReference type="STRING" id="553973.CLOHYLEM_05861"/>
<feature type="transmembrane region" description="Helical" evidence="7">
    <location>
        <begin position="156"/>
        <end position="174"/>
    </location>
</feature>
<evidence type="ECO:0000313" key="8">
    <source>
        <dbReference type="EMBL" id="EEG73856.1"/>
    </source>
</evidence>
<dbReference type="Proteomes" id="UP000004893">
    <property type="component" value="Unassembled WGS sequence"/>
</dbReference>
<evidence type="ECO:0000256" key="3">
    <source>
        <dbReference type="ARBA" id="ARBA00022475"/>
    </source>
</evidence>
<keyword evidence="2" id="KW-0813">Transport</keyword>
<evidence type="ECO:0000256" key="5">
    <source>
        <dbReference type="ARBA" id="ARBA00022989"/>
    </source>
</evidence>
<gene>
    <name evidence="8" type="ORF">CLOHYLEM_05861</name>
</gene>
<dbReference type="Pfam" id="PF01554">
    <property type="entry name" value="MatE"/>
    <property type="match status" value="1"/>
</dbReference>
<dbReference type="PANTHER" id="PTHR43823:SF3">
    <property type="entry name" value="MULTIDRUG EXPORT PROTEIN MEPA"/>
    <property type="match status" value="1"/>
</dbReference>
<keyword evidence="3" id="KW-1003">Cell membrane</keyword>
<sequence length="464" mass="49727">MIRRQAVRPFALQDIIRKEQESVMDKNALRKNWAKDCLPAVFALLLSGLYSIVDGLFIGRAVGDAGLAAVNIAWPLPAFVTAVGVGSGMGGSILYSNCRGMGEGEKSSKIYGQTVTLLIVEGLFITGVLYCLYPQMLRILGASGDVSVKAGDYSEVIILGAVFQTVGTGIIPILRNRGRALGAVAGMSAGMLVNLVLNYILIFRFGLGVRGAALGTVAAQLVTALTGFFLIYGKGEEPLKLTLDRKTAVHILRTGASAFGLSLAPSLILVFTNQRCLQYGGGAAVACYAVISYITFPVQYILTGIGDGSQPLMSYYCGGDRMEELAYIRSTGERFAAAAGLLLALLVYAVKPVIPDVFGLSKRSAAYFDTGMTVSSTAFFVMGPVKFHIAYMNSVLRIKDASRLIYGETLIAMPVLLFILPEIWGINGVWAAFPAGQLVMLLIFNICFTRRKSRLNTAVVRCGR</sequence>
<feature type="transmembrane region" description="Helical" evidence="7">
    <location>
        <begin position="277"/>
        <end position="296"/>
    </location>
</feature>
<evidence type="ECO:0000256" key="4">
    <source>
        <dbReference type="ARBA" id="ARBA00022692"/>
    </source>
</evidence>
<dbReference type="GO" id="GO:0005886">
    <property type="term" value="C:plasma membrane"/>
    <property type="evidence" value="ECO:0007669"/>
    <property type="project" value="UniProtKB-SubCell"/>
</dbReference>
<feature type="transmembrane region" description="Helical" evidence="7">
    <location>
        <begin position="72"/>
        <end position="95"/>
    </location>
</feature>
<feature type="transmembrane region" description="Helical" evidence="7">
    <location>
        <begin position="374"/>
        <end position="392"/>
    </location>
</feature>
<dbReference type="AlphaFoldDB" id="C0C142"/>
<name>C0C142_9FIRM</name>
<dbReference type="PANTHER" id="PTHR43823">
    <property type="entry name" value="SPORULATION PROTEIN YKVU"/>
    <property type="match status" value="1"/>
</dbReference>
<keyword evidence="5 7" id="KW-1133">Transmembrane helix</keyword>
<evidence type="ECO:0000256" key="2">
    <source>
        <dbReference type="ARBA" id="ARBA00022448"/>
    </source>
</evidence>
<evidence type="ECO:0000256" key="7">
    <source>
        <dbReference type="SAM" id="Phobius"/>
    </source>
</evidence>
<dbReference type="PIRSF" id="PIRSF006603">
    <property type="entry name" value="DinF"/>
    <property type="match status" value="1"/>
</dbReference>
<feature type="transmembrane region" description="Helical" evidence="7">
    <location>
        <begin position="251"/>
        <end position="271"/>
    </location>
</feature>
<organism evidence="8 9">
    <name type="scientific">[Clostridium] hylemonae DSM 15053</name>
    <dbReference type="NCBI Taxonomy" id="553973"/>
    <lineage>
        <taxon>Bacteria</taxon>
        <taxon>Bacillati</taxon>
        <taxon>Bacillota</taxon>
        <taxon>Clostridia</taxon>
        <taxon>Lachnospirales</taxon>
        <taxon>Lachnospiraceae</taxon>
    </lineage>
</organism>
<dbReference type="eggNOG" id="COG0534">
    <property type="taxonomic scope" value="Bacteria"/>
</dbReference>
<dbReference type="HOGENOM" id="CLU_012893_0_2_9"/>
<evidence type="ECO:0000313" key="9">
    <source>
        <dbReference type="Proteomes" id="UP000004893"/>
    </source>
</evidence>
<feature type="transmembrane region" description="Helical" evidence="7">
    <location>
        <begin position="33"/>
        <end position="52"/>
    </location>
</feature>
<comment type="subcellular location">
    <subcellularLocation>
        <location evidence="1">Cell membrane</location>
        <topology evidence="1">Multi-pass membrane protein</topology>
    </subcellularLocation>
</comment>
<dbReference type="InterPro" id="IPR002528">
    <property type="entry name" value="MATE_fam"/>
</dbReference>
<dbReference type="InterPro" id="IPR051327">
    <property type="entry name" value="MATE_MepA_subfamily"/>
</dbReference>
<comment type="caution">
    <text evidence="8">The sequence shown here is derived from an EMBL/GenBank/DDBJ whole genome shotgun (WGS) entry which is preliminary data.</text>
</comment>
<feature type="transmembrane region" description="Helical" evidence="7">
    <location>
        <begin position="430"/>
        <end position="448"/>
    </location>
</feature>